<accession>A0ABV9MYN0</accession>
<evidence type="ECO:0000313" key="1">
    <source>
        <dbReference type="EMBL" id="MFC4719753.1"/>
    </source>
</evidence>
<name>A0ABV9MYN0_9ENTE</name>
<keyword evidence="2" id="KW-1185">Reference proteome</keyword>
<protein>
    <submittedName>
        <fullName evidence="1">Competence protein ComK</fullName>
    </submittedName>
</protein>
<comment type="caution">
    <text evidence="1">The sequence shown here is derived from an EMBL/GenBank/DDBJ whole genome shotgun (WGS) entry which is preliminary data.</text>
</comment>
<proteinExistence type="predicted"/>
<organism evidence="1 2">
    <name type="scientific">Enterococcus lemanii</name>
    <dbReference type="NCBI Taxonomy" id="1159752"/>
    <lineage>
        <taxon>Bacteria</taxon>
        <taxon>Bacillati</taxon>
        <taxon>Bacillota</taxon>
        <taxon>Bacilli</taxon>
        <taxon>Lactobacillales</taxon>
        <taxon>Enterococcaceae</taxon>
        <taxon>Enterococcus</taxon>
    </lineage>
</organism>
<sequence length="266" mass="31191">MKLSNFQLHNKQLPSIKEYRGYKIPLSTLFCLSEELYYTPENIHKVTHHFEPAITPDFFEEVYALVPIKTAFHKKTFVLYKNYALYVELTPLDIIQNVLKAYQYLDFKVYARTIHSIFNKKTTIIPIATQKFSIFSLGSIHEKETIWINPARVCNIEETNHLTFIELDNSFTIGSDRQARGIKRRMIKSFIIHGILKREADADPIRPTTNLLEYLDIPSNIVTRTILKGVEYQHLPGLQGDFFERYNFEAAFLAKRKLLQRLDIEE</sequence>
<evidence type="ECO:0000313" key="2">
    <source>
        <dbReference type="Proteomes" id="UP001595969"/>
    </source>
</evidence>
<reference evidence="2" key="1">
    <citation type="journal article" date="2019" name="Int. J. Syst. Evol. Microbiol.">
        <title>The Global Catalogue of Microorganisms (GCM) 10K type strain sequencing project: providing services to taxonomists for standard genome sequencing and annotation.</title>
        <authorList>
            <consortium name="The Broad Institute Genomics Platform"/>
            <consortium name="The Broad Institute Genome Sequencing Center for Infectious Disease"/>
            <person name="Wu L."/>
            <person name="Ma J."/>
        </authorList>
    </citation>
    <scope>NUCLEOTIDE SEQUENCE [LARGE SCALE GENOMIC DNA]</scope>
    <source>
        <strain evidence="2">CGMCC 1.19032</strain>
    </source>
</reference>
<dbReference type="EMBL" id="JBHSGS010000046">
    <property type="protein sequence ID" value="MFC4719753.1"/>
    <property type="molecule type" value="Genomic_DNA"/>
</dbReference>
<dbReference type="RefSeq" id="WP_204653194.1">
    <property type="nucleotide sequence ID" value="NZ_JAFBFD010000006.1"/>
</dbReference>
<gene>
    <name evidence="1" type="ORF">ACFO5I_08410</name>
</gene>
<dbReference type="Proteomes" id="UP001595969">
    <property type="component" value="Unassembled WGS sequence"/>
</dbReference>